<gene>
    <name evidence="1" type="ORF">METZ01_LOCUS430983</name>
</gene>
<accession>A0A382Y508</accession>
<dbReference type="AlphaFoldDB" id="A0A382Y508"/>
<name>A0A382Y508_9ZZZZ</name>
<feature type="non-terminal residue" evidence="1">
    <location>
        <position position="57"/>
    </location>
</feature>
<proteinExistence type="predicted"/>
<dbReference type="EMBL" id="UINC01172843">
    <property type="protein sequence ID" value="SVD78129.1"/>
    <property type="molecule type" value="Genomic_DNA"/>
</dbReference>
<evidence type="ECO:0000313" key="1">
    <source>
        <dbReference type="EMBL" id="SVD78129.1"/>
    </source>
</evidence>
<protein>
    <submittedName>
        <fullName evidence="1">Uncharacterized protein</fullName>
    </submittedName>
</protein>
<reference evidence="1" key="1">
    <citation type="submission" date="2018-05" db="EMBL/GenBank/DDBJ databases">
        <authorList>
            <person name="Lanie J.A."/>
            <person name="Ng W.-L."/>
            <person name="Kazmierczak K.M."/>
            <person name="Andrzejewski T.M."/>
            <person name="Davidsen T.M."/>
            <person name="Wayne K.J."/>
            <person name="Tettelin H."/>
            <person name="Glass J.I."/>
            <person name="Rusch D."/>
            <person name="Podicherti R."/>
            <person name="Tsui H.-C.T."/>
            <person name="Winkler M.E."/>
        </authorList>
    </citation>
    <scope>NUCLEOTIDE SEQUENCE</scope>
</reference>
<dbReference type="Gene3D" id="2.60.120.620">
    <property type="entry name" value="q2cbj1_9rhob like domain"/>
    <property type="match status" value="1"/>
</dbReference>
<sequence length="57" mass="6403">MSDQLYVTMSDREKYLFGLQGFLVIHGILSDDEIRILNEALDANQDKRQEDTASAAG</sequence>
<organism evidence="1">
    <name type="scientific">marine metagenome</name>
    <dbReference type="NCBI Taxonomy" id="408172"/>
    <lineage>
        <taxon>unclassified sequences</taxon>
        <taxon>metagenomes</taxon>
        <taxon>ecological metagenomes</taxon>
    </lineage>
</organism>